<evidence type="ECO:0000256" key="2">
    <source>
        <dbReference type="ARBA" id="ARBA00012274"/>
    </source>
</evidence>
<sequence>MNLNLSPLAPQQPAADETAITFVPQGVCSKLITFRVEEGKVHDVTFTGGCPGNLEGIGKLVEGMRVADVMDKLSGIRCGNKATSCPDQLSKALEPYRNDA</sequence>
<evidence type="ECO:0000313" key="8">
    <source>
        <dbReference type="Proteomes" id="UP000580856"/>
    </source>
</evidence>
<evidence type="ECO:0000256" key="4">
    <source>
        <dbReference type="ARBA" id="ARBA00022741"/>
    </source>
</evidence>
<evidence type="ECO:0000256" key="5">
    <source>
        <dbReference type="ARBA" id="ARBA00047754"/>
    </source>
</evidence>
<protein>
    <recommendedName>
        <fullName evidence="2">ribonucleoside-diphosphate reductase</fullName>
        <ecNumber evidence="2">1.17.4.1</ecNumber>
    </recommendedName>
</protein>
<name>A0A846QDN5_9BACT</name>
<comment type="catalytic activity">
    <reaction evidence="5">
        <text>a 2'-deoxyribonucleoside 5'-diphosphate + [thioredoxin]-disulfide + H2O = a ribonucleoside 5'-diphosphate + [thioredoxin]-dithiol</text>
        <dbReference type="Rhea" id="RHEA:23252"/>
        <dbReference type="Rhea" id="RHEA-COMP:10698"/>
        <dbReference type="Rhea" id="RHEA-COMP:10700"/>
        <dbReference type="ChEBI" id="CHEBI:15377"/>
        <dbReference type="ChEBI" id="CHEBI:29950"/>
        <dbReference type="ChEBI" id="CHEBI:50058"/>
        <dbReference type="ChEBI" id="CHEBI:57930"/>
        <dbReference type="ChEBI" id="CHEBI:73316"/>
        <dbReference type="EC" id="1.17.4.1"/>
    </reaction>
</comment>
<keyword evidence="4" id="KW-0547">Nucleotide-binding</keyword>
<dbReference type="Proteomes" id="UP000580856">
    <property type="component" value="Unassembled WGS sequence"/>
</dbReference>
<feature type="domain" description="TSCPD" evidence="6">
    <location>
        <begin position="15"/>
        <end position="95"/>
    </location>
</feature>
<keyword evidence="3" id="KW-0237">DNA synthesis</keyword>
<dbReference type="NCBIfam" id="TIGR03905">
    <property type="entry name" value="TIGR03905_4_Cys"/>
    <property type="match status" value="1"/>
</dbReference>
<dbReference type="RefSeq" id="WP_167939936.1">
    <property type="nucleotide sequence ID" value="NZ_JAATJA010000001.1"/>
</dbReference>
<dbReference type="InterPro" id="IPR023806">
    <property type="entry name" value="CHP03905"/>
</dbReference>
<evidence type="ECO:0000256" key="3">
    <source>
        <dbReference type="ARBA" id="ARBA00022634"/>
    </source>
</evidence>
<comment type="caution">
    <text evidence="7">The sequence shown here is derived from an EMBL/GenBank/DDBJ whole genome shotgun (WGS) entry which is preliminary data.</text>
</comment>
<evidence type="ECO:0000259" key="6">
    <source>
        <dbReference type="Pfam" id="PF12637"/>
    </source>
</evidence>
<dbReference type="AlphaFoldDB" id="A0A846QDN5"/>
<proteinExistence type="inferred from homology"/>
<organism evidence="7 8">
    <name type="scientific">Desulfobaculum xiamenense</name>
    <dbReference type="NCBI Taxonomy" id="995050"/>
    <lineage>
        <taxon>Bacteria</taxon>
        <taxon>Pseudomonadati</taxon>
        <taxon>Thermodesulfobacteriota</taxon>
        <taxon>Desulfovibrionia</taxon>
        <taxon>Desulfovibrionales</taxon>
        <taxon>Desulfovibrionaceae</taxon>
        <taxon>Desulfobaculum</taxon>
    </lineage>
</organism>
<reference evidence="7 8" key="1">
    <citation type="submission" date="2020-03" db="EMBL/GenBank/DDBJ databases">
        <title>Genomic Encyclopedia of Type Strains, Phase IV (KMG-IV): sequencing the most valuable type-strain genomes for metagenomic binning, comparative biology and taxonomic classification.</title>
        <authorList>
            <person name="Goeker M."/>
        </authorList>
    </citation>
    <scope>NUCLEOTIDE SEQUENCE [LARGE SCALE GENOMIC DNA]</scope>
    <source>
        <strain evidence="7 8">DSM 24233</strain>
    </source>
</reference>
<dbReference type="GO" id="GO:0071897">
    <property type="term" value="P:DNA biosynthetic process"/>
    <property type="evidence" value="ECO:0007669"/>
    <property type="project" value="UniProtKB-KW"/>
</dbReference>
<accession>A0A846QDN5</accession>
<evidence type="ECO:0000256" key="1">
    <source>
        <dbReference type="ARBA" id="ARBA00007405"/>
    </source>
</evidence>
<dbReference type="GO" id="GO:0004748">
    <property type="term" value="F:ribonucleoside-diphosphate reductase activity, thioredoxin disulfide as acceptor"/>
    <property type="evidence" value="ECO:0007669"/>
    <property type="project" value="UniProtKB-EC"/>
</dbReference>
<evidence type="ECO:0000313" key="7">
    <source>
        <dbReference type="EMBL" id="NJB66836.1"/>
    </source>
</evidence>
<dbReference type="GO" id="GO:0000166">
    <property type="term" value="F:nucleotide binding"/>
    <property type="evidence" value="ECO:0007669"/>
    <property type="project" value="UniProtKB-KW"/>
</dbReference>
<dbReference type="Pfam" id="PF12637">
    <property type="entry name" value="TSCPD"/>
    <property type="match status" value="1"/>
</dbReference>
<keyword evidence="8" id="KW-1185">Reference proteome</keyword>
<dbReference type="EMBL" id="JAATJA010000001">
    <property type="protein sequence ID" value="NJB66836.1"/>
    <property type="molecule type" value="Genomic_DNA"/>
</dbReference>
<gene>
    <name evidence="7" type="ORF">GGQ74_000476</name>
</gene>
<dbReference type="InterPro" id="IPR024434">
    <property type="entry name" value="TSCPD_dom"/>
</dbReference>
<dbReference type="EC" id="1.17.4.1" evidence="2"/>
<comment type="similarity">
    <text evidence="1">Belongs to the ribonucleoside diphosphate reductase class-2 family.</text>
</comment>